<keyword evidence="4" id="KW-1185">Reference proteome</keyword>
<comment type="similarity">
    <text evidence="1">Belongs to the SRR1 family.</text>
</comment>
<evidence type="ECO:0000313" key="4">
    <source>
        <dbReference type="Proteomes" id="UP000695000"/>
    </source>
</evidence>
<reference evidence="5" key="1">
    <citation type="submission" date="2025-08" db="UniProtKB">
        <authorList>
            <consortium name="RefSeq"/>
        </authorList>
    </citation>
    <scope>IDENTIFICATION</scope>
    <source>
        <tissue evidence="5">Whole Larva</tissue>
    </source>
</reference>
<feature type="domain" description="SRR1-like" evidence="3">
    <location>
        <begin position="3"/>
        <end position="141"/>
    </location>
</feature>
<dbReference type="RefSeq" id="XP_017783321.1">
    <property type="nucleotide sequence ID" value="XM_017927832.1"/>
</dbReference>
<feature type="signal peptide" evidence="2">
    <location>
        <begin position="1"/>
        <end position="23"/>
    </location>
</feature>
<name>A0ABM1N921_NICVS</name>
<evidence type="ECO:0000256" key="1">
    <source>
        <dbReference type="ARBA" id="ARBA00009856"/>
    </source>
</evidence>
<dbReference type="InterPro" id="IPR012942">
    <property type="entry name" value="SRR1-like"/>
</dbReference>
<dbReference type="Proteomes" id="UP000695000">
    <property type="component" value="Unplaced"/>
</dbReference>
<feature type="chain" id="PRO_5045392067" evidence="2">
    <location>
        <begin position="24"/>
        <end position="177"/>
    </location>
</feature>
<accession>A0ABM1N921</accession>
<sequence length="177" mass="20833">MISRYQFALLLCLQELFNCPVHAYDPAFTENETSLLEEFKFSNIDENNEGKYSTDAKTTFFYLPHCPKQLSNNLLWANWGLSLNNCIIVANSFNKILETHMKRVLMESANYVMKISPYMVELAIINSFKYYDMFNDTSLHIFPIDKLQLVSSEFWSDKEEPKYISDVEYIVKKMQEL</sequence>
<evidence type="ECO:0000256" key="2">
    <source>
        <dbReference type="SAM" id="SignalP"/>
    </source>
</evidence>
<evidence type="ECO:0000313" key="5">
    <source>
        <dbReference type="RefSeq" id="XP_017783321.1"/>
    </source>
</evidence>
<dbReference type="PANTHER" id="PTHR28626:SF3">
    <property type="entry name" value="SRR1-LIKE PROTEIN"/>
    <property type="match status" value="1"/>
</dbReference>
<dbReference type="InterPro" id="IPR040044">
    <property type="entry name" value="SRR1L"/>
</dbReference>
<dbReference type="PANTHER" id="PTHR28626">
    <property type="entry name" value="SRR1-LIKE PROTEIN"/>
    <property type="match status" value="1"/>
</dbReference>
<keyword evidence="2" id="KW-0732">Signal</keyword>
<gene>
    <name evidence="5" type="primary">LOC108567401</name>
</gene>
<organism evidence="4 5">
    <name type="scientific">Nicrophorus vespilloides</name>
    <name type="common">Boreal carrion beetle</name>
    <dbReference type="NCBI Taxonomy" id="110193"/>
    <lineage>
        <taxon>Eukaryota</taxon>
        <taxon>Metazoa</taxon>
        <taxon>Ecdysozoa</taxon>
        <taxon>Arthropoda</taxon>
        <taxon>Hexapoda</taxon>
        <taxon>Insecta</taxon>
        <taxon>Pterygota</taxon>
        <taxon>Neoptera</taxon>
        <taxon>Endopterygota</taxon>
        <taxon>Coleoptera</taxon>
        <taxon>Polyphaga</taxon>
        <taxon>Staphyliniformia</taxon>
        <taxon>Silphidae</taxon>
        <taxon>Nicrophorinae</taxon>
        <taxon>Nicrophorus</taxon>
    </lineage>
</organism>
<protein>
    <submittedName>
        <fullName evidence="5">SRR1-like protein</fullName>
    </submittedName>
</protein>
<dbReference type="GeneID" id="108567401"/>
<evidence type="ECO:0000259" key="3">
    <source>
        <dbReference type="Pfam" id="PF07985"/>
    </source>
</evidence>
<dbReference type="Pfam" id="PF07985">
    <property type="entry name" value="SRR1"/>
    <property type="match status" value="1"/>
</dbReference>
<proteinExistence type="inferred from homology"/>